<keyword evidence="3" id="KW-1185">Reference proteome</keyword>
<protein>
    <submittedName>
        <fullName evidence="2">DUF3592 domain-containing protein</fullName>
    </submittedName>
</protein>
<accession>A0A7K1U3V7</accession>
<gene>
    <name evidence="2" type="ORF">GO493_12285</name>
</gene>
<dbReference type="EMBL" id="WRXN01000004">
    <property type="protein sequence ID" value="MVT09042.1"/>
    <property type="molecule type" value="Genomic_DNA"/>
</dbReference>
<feature type="transmembrane region" description="Helical" evidence="1">
    <location>
        <begin position="33"/>
        <end position="53"/>
    </location>
</feature>
<evidence type="ECO:0000313" key="2">
    <source>
        <dbReference type="EMBL" id="MVT09042.1"/>
    </source>
</evidence>
<feature type="transmembrane region" description="Helical" evidence="1">
    <location>
        <begin position="7"/>
        <end position="27"/>
    </location>
</feature>
<dbReference type="RefSeq" id="WP_157306459.1">
    <property type="nucleotide sequence ID" value="NZ_WRXN01000004.1"/>
</dbReference>
<comment type="caution">
    <text evidence="2">The sequence shown here is derived from an EMBL/GenBank/DDBJ whole genome shotgun (WGS) entry which is preliminary data.</text>
</comment>
<sequence length="315" mass="35727">MNRRIIWGGLFLFSFLLFYCWMPVGLIMTSHMFFGLTGGVITAFFFVQMFADFRSWDELNSKLPEHNQWYHKVAVIAIVLAVALGVTFSVHYGTLEDNEIKEYGVRVPGTITAGYSKSSSKGGTTYNLSVSFYTKKGKYVYVNRNVDGGQYDQASIGKHVEVMYSQKHPTLVKILLGEDVVEEFTGFKSRDITVSDLSKILTMRKDSILQSLNQVSYRWELQPHETNTWVNNDKELAVFIQNDNEVTYAEKTGNFEAFKKNALSNGFKPVLDTDSAEIHLFEKDSLILMLQTKASDDLRARIKGEKALIATLGKK</sequence>
<name>A0A7K1U3V7_9BACT</name>
<dbReference type="AlphaFoldDB" id="A0A7K1U3V7"/>
<reference evidence="2 3" key="1">
    <citation type="submission" date="2019-12" db="EMBL/GenBank/DDBJ databases">
        <title>Chitinophaga sp. strain ysch24 (GDMCC 1.1355), whole genome shotgun sequence.</title>
        <authorList>
            <person name="Zhang X."/>
        </authorList>
    </citation>
    <scope>NUCLEOTIDE SEQUENCE [LARGE SCALE GENOMIC DNA]</scope>
    <source>
        <strain evidence="3">ysch24</strain>
    </source>
</reference>
<keyword evidence="1" id="KW-0812">Transmembrane</keyword>
<keyword evidence="1" id="KW-1133">Transmembrane helix</keyword>
<evidence type="ECO:0000313" key="3">
    <source>
        <dbReference type="Proteomes" id="UP000461730"/>
    </source>
</evidence>
<organism evidence="2 3">
    <name type="scientific">Chitinophaga tropicalis</name>
    <dbReference type="NCBI Taxonomy" id="2683588"/>
    <lineage>
        <taxon>Bacteria</taxon>
        <taxon>Pseudomonadati</taxon>
        <taxon>Bacteroidota</taxon>
        <taxon>Chitinophagia</taxon>
        <taxon>Chitinophagales</taxon>
        <taxon>Chitinophagaceae</taxon>
        <taxon>Chitinophaga</taxon>
    </lineage>
</organism>
<feature type="transmembrane region" description="Helical" evidence="1">
    <location>
        <begin position="73"/>
        <end position="92"/>
    </location>
</feature>
<evidence type="ECO:0000256" key="1">
    <source>
        <dbReference type="SAM" id="Phobius"/>
    </source>
</evidence>
<dbReference type="Proteomes" id="UP000461730">
    <property type="component" value="Unassembled WGS sequence"/>
</dbReference>
<keyword evidence="1" id="KW-0472">Membrane</keyword>
<proteinExistence type="predicted"/>